<gene>
    <name evidence="2" type="ORF">OJY61_22840</name>
</gene>
<proteinExistence type="predicted"/>
<name>A0AAF0K5E3_AERCA</name>
<sequence>MQLEQIFSDALGIELEQVSDALSYQGIPQWDSVAHMGLIAQLEDHYGVLLDTDDIIDMSSVAKAREILTKYGVAL</sequence>
<accession>A0AAF0K5E3</accession>
<dbReference type="InterPro" id="IPR009081">
    <property type="entry name" value="PP-bd_ACP"/>
</dbReference>
<evidence type="ECO:0000313" key="2">
    <source>
        <dbReference type="EMBL" id="WGC86127.1"/>
    </source>
</evidence>
<protein>
    <submittedName>
        <fullName evidence="2">Acyl carrier protein</fullName>
    </submittedName>
</protein>
<reference evidence="2" key="1">
    <citation type="submission" date="2023-04" db="EMBL/GenBank/DDBJ databases">
        <title>Whole Genome Sequence of Multi-drug resistant Aeromonas caviae as a gut pathogen in newborn.</title>
        <authorList>
            <person name="Jadhav S.V."/>
            <person name="Saroj S.D."/>
            <person name="Saha U.B."/>
            <person name="Sen S."/>
            <person name="Kher A."/>
        </authorList>
    </citation>
    <scope>NUCLEOTIDE SEQUENCE</scope>
    <source>
        <strain evidence="2">SVJ23</strain>
    </source>
</reference>
<evidence type="ECO:0000259" key="1">
    <source>
        <dbReference type="Pfam" id="PF00550"/>
    </source>
</evidence>
<dbReference type="InterPro" id="IPR036736">
    <property type="entry name" value="ACP-like_sf"/>
</dbReference>
<dbReference type="Proteomes" id="UP001163285">
    <property type="component" value="Chromosome"/>
</dbReference>
<dbReference type="AlphaFoldDB" id="A0AAF0K5E3"/>
<feature type="domain" description="Carrier" evidence="1">
    <location>
        <begin position="3"/>
        <end position="62"/>
    </location>
</feature>
<organism evidence="2 3">
    <name type="scientific">Aeromonas caviae</name>
    <name type="common">Aeromonas punctata</name>
    <dbReference type="NCBI Taxonomy" id="648"/>
    <lineage>
        <taxon>Bacteria</taxon>
        <taxon>Pseudomonadati</taxon>
        <taxon>Pseudomonadota</taxon>
        <taxon>Gammaproteobacteria</taxon>
        <taxon>Aeromonadales</taxon>
        <taxon>Aeromonadaceae</taxon>
        <taxon>Aeromonas</taxon>
    </lineage>
</organism>
<dbReference type="Gene3D" id="1.10.1200.10">
    <property type="entry name" value="ACP-like"/>
    <property type="match status" value="1"/>
</dbReference>
<evidence type="ECO:0000313" key="3">
    <source>
        <dbReference type="Proteomes" id="UP001163285"/>
    </source>
</evidence>
<dbReference type="EMBL" id="CP110176">
    <property type="protein sequence ID" value="WGC86127.1"/>
    <property type="molecule type" value="Genomic_DNA"/>
</dbReference>
<dbReference type="SUPFAM" id="SSF47336">
    <property type="entry name" value="ACP-like"/>
    <property type="match status" value="1"/>
</dbReference>
<dbReference type="Pfam" id="PF00550">
    <property type="entry name" value="PP-binding"/>
    <property type="match status" value="1"/>
</dbReference>